<comment type="similarity">
    <text evidence="1">Belongs to the RdRP family.</text>
</comment>
<sequence length="1241" mass="141528">MDIFVQNVPSNANHIELQIFLKDRLDQLGILAFEIKKFRGQQNGRHFAILTVSNTTNGNNFLQYYGSRGRATPLYPLIFQGESLRFSKSNRPGQPEPLKVRTLQEKEDTMRAKMRGPGLVKQPSRPHQPTLAFQSLRTGTWDYDRRGQLAFDSKFRDSRSGFITFGGAAMVIYLQQSAKKPFDWHGRIDIPHAIVDYAIPSYDDRGRAAVTLTLKSPPKFYNISSTDDLHLYAGTEPPSIANILPDFSKMSLRVTTKTNRLERLCALSPLHGKSAALCMVYSLEFPDTQTAKYAYQHVKDFGVEEPHCWRRRPVLEKKQSIEAEFEVAEKKLSFYSPLIPIEFNFAVRFQLTALLLEGYITPLKVFELIPMVYSLAKAHGAEPTVSALRQLGRLIPMPSLSADASQFRVETFLGLLMESVQDKKSRKATECDLGRKQKRRHHLALTYKATVTPTGMLLRGPDWDVSNRVLRKYAQYTECFMRVFFADEDGLSVFYDPRASQDRVYERFRSVLRNGISIAGRRFEFLGFSHASLRSHQAWFMTPFVKDGVLLRAQDIIEDLGDFTHIHCSAKCSARIGQAFSDTIFSVRIPDTAYVTESKDDVERNGRCFSDGCGTISLEIIQMIWNALPPERREQHPTVLQIRFRGAKGVFSLDSSLPGKQVLVRKSMTKYTAKEGWRDVELCGAAYKPLTVFLNHQFIKILEDLGVPEKNFKKVQNEAVDTLKLITEHPINAASFLEYSNSSVYAKTPRLFELMHQIGLSFHADRFLTDIVEVAAMSSLRSLKYRARIPITQGHLLYVIMDETGVLRESEVYIPTKSHDITGLSSRSTILRDRVVITRAPALHPGDVQIVRAVDVPQDSPLQALHNCVVFSQQGARDLPSQLSGGDLDGDLFHIIYDERLIPDFTVPPADYKSEPAKDLGRPVQVSDIVDFFVEYMNMDRLGQISNKHKIRADIKPMGTRDPECILLAQLASDAVDFSKSGNSADMSKIPHGNDWIRPDFMAPGSNLVINELGSAELEELEQDDVDAPDRISVLDADKARIRYYRSDKVLGVLYRDIDEKKFFARMKSDFESFRHTWRGQSLMSKLRTYIERETHGVFWEHHRNFAKNLREYYEDNMLEIMDTLRPTRGQPLTELEVFSGNILGKKERAPSRHIREANLEVQERFNRDVSAIIRRIIIGDGDWEGEEDTETLPRAIACFMISLETEGWGNYRSLRSWKYVAAAVCLEQLWKYQGGRLRPL</sequence>
<evidence type="ECO:0000259" key="3">
    <source>
        <dbReference type="Pfam" id="PF25358"/>
    </source>
</evidence>
<keyword evidence="1" id="KW-0696">RNA-directed RNA polymerase</keyword>
<comment type="catalytic activity">
    <reaction evidence="1">
        <text>RNA(n) + a ribonucleoside 5'-triphosphate = RNA(n+1) + diphosphate</text>
        <dbReference type="Rhea" id="RHEA:21248"/>
        <dbReference type="Rhea" id="RHEA-COMP:14527"/>
        <dbReference type="Rhea" id="RHEA-COMP:17342"/>
        <dbReference type="ChEBI" id="CHEBI:33019"/>
        <dbReference type="ChEBI" id="CHEBI:61557"/>
        <dbReference type="ChEBI" id="CHEBI:140395"/>
        <dbReference type="EC" id="2.7.7.48"/>
    </reaction>
</comment>
<evidence type="ECO:0000313" key="4">
    <source>
        <dbReference type="EMBL" id="KAF2849275.1"/>
    </source>
</evidence>
<dbReference type="InterPro" id="IPR007855">
    <property type="entry name" value="RDRP"/>
</dbReference>
<evidence type="ECO:0000256" key="1">
    <source>
        <dbReference type="RuleBase" id="RU363098"/>
    </source>
</evidence>
<dbReference type="GO" id="GO:0030422">
    <property type="term" value="P:siRNA processing"/>
    <property type="evidence" value="ECO:0007669"/>
    <property type="project" value="TreeGrafter"/>
</dbReference>
<feature type="domain" description="RdRP-like PH" evidence="3">
    <location>
        <begin position="130"/>
        <end position="312"/>
    </location>
</feature>
<dbReference type="Pfam" id="PF05183">
    <property type="entry name" value="RdRP"/>
    <property type="match status" value="1"/>
</dbReference>
<keyword evidence="1" id="KW-0548">Nucleotidyltransferase</keyword>
<keyword evidence="1" id="KW-0694">RNA-binding</keyword>
<dbReference type="OrthoDB" id="6513042at2759"/>
<keyword evidence="1" id="KW-0808">Transferase</keyword>
<dbReference type="PANTHER" id="PTHR23079:SF17">
    <property type="entry name" value="RNA-DEPENDENT RNA POLYMERASE"/>
    <property type="match status" value="1"/>
</dbReference>
<gene>
    <name evidence="4" type="ORF">T440DRAFT_555914</name>
</gene>
<dbReference type="GO" id="GO:0031380">
    <property type="term" value="C:nuclear RNA-directed RNA polymerase complex"/>
    <property type="evidence" value="ECO:0007669"/>
    <property type="project" value="TreeGrafter"/>
</dbReference>
<dbReference type="EMBL" id="MU006312">
    <property type="protein sequence ID" value="KAF2849275.1"/>
    <property type="molecule type" value="Genomic_DNA"/>
</dbReference>
<proteinExistence type="inferred from homology"/>
<evidence type="ECO:0000313" key="5">
    <source>
        <dbReference type="Proteomes" id="UP000799423"/>
    </source>
</evidence>
<name>A0A6A7B4B0_9PLEO</name>
<dbReference type="InterPro" id="IPR057596">
    <property type="entry name" value="RDRP_core"/>
</dbReference>
<dbReference type="PANTHER" id="PTHR23079">
    <property type="entry name" value="RNA-DEPENDENT RNA POLYMERASE"/>
    <property type="match status" value="1"/>
</dbReference>
<protein>
    <recommendedName>
        <fullName evidence="1">RNA-dependent RNA polymerase</fullName>
        <ecNumber evidence="1">2.7.7.48</ecNumber>
    </recommendedName>
</protein>
<organism evidence="4 5">
    <name type="scientific">Plenodomus tracheiphilus IPT5</name>
    <dbReference type="NCBI Taxonomy" id="1408161"/>
    <lineage>
        <taxon>Eukaryota</taxon>
        <taxon>Fungi</taxon>
        <taxon>Dikarya</taxon>
        <taxon>Ascomycota</taxon>
        <taxon>Pezizomycotina</taxon>
        <taxon>Dothideomycetes</taxon>
        <taxon>Pleosporomycetidae</taxon>
        <taxon>Pleosporales</taxon>
        <taxon>Pleosporineae</taxon>
        <taxon>Leptosphaeriaceae</taxon>
        <taxon>Plenodomus</taxon>
    </lineage>
</organism>
<keyword evidence="5" id="KW-1185">Reference proteome</keyword>
<feature type="domain" description="RDRP core" evidence="2">
    <location>
        <begin position="451"/>
        <end position="1058"/>
    </location>
</feature>
<dbReference type="GO" id="GO:0003968">
    <property type="term" value="F:RNA-directed RNA polymerase activity"/>
    <property type="evidence" value="ECO:0007669"/>
    <property type="project" value="UniProtKB-KW"/>
</dbReference>
<dbReference type="Pfam" id="PF25358">
    <property type="entry name" value="PH_fung_RdRP"/>
    <property type="match status" value="1"/>
</dbReference>
<dbReference type="InterPro" id="IPR057503">
    <property type="entry name" value="PH_RdRP"/>
</dbReference>
<dbReference type="Proteomes" id="UP000799423">
    <property type="component" value="Unassembled WGS sequence"/>
</dbReference>
<accession>A0A6A7B4B0</accession>
<dbReference type="AlphaFoldDB" id="A0A6A7B4B0"/>
<reference evidence="4" key="1">
    <citation type="submission" date="2020-01" db="EMBL/GenBank/DDBJ databases">
        <authorList>
            <consortium name="DOE Joint Genome Institute"/>
            <person name="Haridas S."/>
            <person name="Albert R."/>
            <person name="Binder M."/>
            <person name="Bloem J."/>
            <person name="Labutti K."/>
            <person name="Salamov A."/>
            <person name="Andreopoulos B."/>
            <person name="Baker S.E."/>
            <person name="Barry K."/>
            <person name="Bills G."/>
            <person name="Bluhm B.H."/>
            <person name="Cannon C."/>
            <person name="Castanera R."/>
            <person name="Culley D.E."/>
            <person name="Daum C."/>
            <person name="Ezra D."/>
            <person name="Gonzalez J.B."/>
            <person name="Henrissat B."/>
            <person name="Kuo A."/>
            <person name="Liang C."/>
            <person name="Lipzen A."/>
            <person name="Lutzoni F."/>
            <person name="Magnuson J."/>
            <person name="Mondo S."/>
            <person name="Nolan M."/>
            <person name="Ohm R."/>
            <person name="Pangilinan J."/>
            <person name="Park H.-J."/>
            <person name="Ramirez L."/>
            <person name="Alfaro M."/>
            <person name="Sun H."/>
            <person name="Tritt A."/>
            <person name="Yoshinaga Y."/>
            <person name="Zwiers L.-H."/>
            <person name="Turgeon B.G."/>
            <person name="Goodwin S.B."/>
            <person name="Spatafora J.W."/>
            <person name="Crous P.W."/>
            <person name="Grigoriev I.V."/>
        </authorList>
    </citation>
    <scope>NUCLEOTIDE SEQUENCE</scope>
    <source>
        <strain evidence="4">IPT5</strain>
    </source>
</reference>
<dbReference type="EC" id="2.7.7.48" evidence="1"/>
<evidence type="ECO:0000259" key="2">
    <source>
        <dbReference type="Pfam" id="PF05183"/>
    </source>
</evidence>
<dbReference type="GO" id="GO:0003723">
    <property type="term" value="F:RNA binding"/>
    <property type="evidence" value="ECO:0007669"/>
    <property type="project" value="UniProtKB-KW"/>
</dbReference>